<sequence length="817" mass="92719">MASQSATLFQLSQSLPASRLFSPLLFSTSKPQTGIVSLGTKDNAANLALRTRCAAVSKPQTQGYIDILSDDIPIIKFNEILKSDITTEVQQVAVANEISRYIEAIKSMLVSMEDGEISVSPYDTAWVALVKDIHGSEEPQFPSSLQWIIDNQFEDGSWGDTLFTAHDRILNTLACVVALKFWNVQPQQQEKGMKYVRENLYRLGDENAEHMPIGFEVAFPSLIELAKTLGIKILEDSPILQEIYASRNLKLTKIPKEILHKVPTTLLHSLEGMPGLDWEKLLRLQCQDGSFLFSPSSTAYALAQTKDEKCLKYLQKAAEKFNGGVPNVYPVDMFEHIWAIDRLQRLGISRHFESEIKNCVEYIARYWTDEGICWARNTPVQDVDDTAMGFRILRLHGHDVSPNALTQFEKDGGFICFAGQSTQAVTGMYNLFRASQVMFPGEEVLERGRNFAGKYLKEKQAKNELFDKWIIMKDLPGEVGYALDIPWYANLPRVETRFYIEQYGGEDDVWIGKTLYRMPYVNNNTYLELAKLDYNNCQALHQVEWDNFQKWYAEFNLGQFGVSKRTLLFAYFLATANIYEPERSSERLAWAKTAVLIEAVSTYFNNEHTFVDQRSAFVDEFTSCTSSQEFVNHGRRFDSKKTGHELVGTFLGTLNQLSLDALMAYGADIRQDLRHAWENWLLTWHKEGDKYEGGAELLVQTINLSGGRCLSDELLSHPQYKSLSQLTNRVCHELGHIQKNKGSGYNVCDTSSGRIADAQIESDMQELTKQVLQNSSDDIDPKIKQTFLTVAKSAYYAAFCDPGTINFHIAKVLFERV</sequence>
<keyword evidence="6" id="KW-1185">Reference proteome</keyword>
<dbReference type="InterPro" id="IPR008949">
    <property type="entry name" value="Isoprenoid_synthase_dom_sf"/>
</dbReference>
<dbReference type="PANTHER" id="PTHR31739:SF4">
    <property type="entry name" value="ENT-COPALYL DIPHOSPHATE SYNTHASE, CHLOROPLASTIC"/>
    <property type="match status" value="1"/>
</dbReference>
<dbReference type="FunFam" id="1.50.10.130:FF:000002">
    <property type="entry name" value="Ent-copalyl diphosphate synthase, chloroplastic"/>
    <property type="match status" value="1"/>
</dbReference>
<dbReference type="GO" id="GO:0009686">
    <property type="term" value="P:gibberellin biosynthetic process"/>
    <property type="evidence" value="ECO:0007669"/>
    <property type="project" value="TreeGrafter"/>
</dbReference>
<comment type="caution">
    <text evidence="5">The sequence shown here is derived from an EMBL/GenBank/DDBJ whole genome shotgun (WGS) entry which is preliminary data.</text>
</comment>
<dbReference type="FunFam" id="1.10.600.10:FF:000035">
    <property type="entry name" value="Ent-copalyl diphosphate synthase, chloroplastic"/>
    <property type="match status" value="1"/>
</dbReference>
<dbReference type="EMBL" id="JBAMMX010000005">
    <property type="protein sequence ID" value="KAK6940808.1"/>
    <property type="molecule type" value="Genomic_DNA"/>
</dbReference>
<protein>
    <submittedName>
        <fullName evidence="5">Terpene synthase, metal-binding domain</fullName>
    </submittedName>
</protein>
<dbReference type="Gene3D" id="1.10.600.10">
    <property type="entry name" value="Farnesyl Diphosphate Synthase"/>
    <property type="match status" value="1"/>
</dbReference>
<dbReference type="FunFam" id="1.50.10.160:FF:000001">
    <property type="entry name" value="Ent-copalyl diphosphate synthase"/>
    <property type="match status" value="1"/>
</dbReference>
<proteinExistence type="predicted"/>
<dbReference type="Gene3D" id="1.50.10.160">
    <property type="match status" value="1"/>
</dbReference>
<dbReference type="InterPro" id="IPR001906">
    <property type="entry name" value="Terpene_synth_N"/>
</dbReference>
<dbReference type="SFLD" id="SFLDG01014">
    <property type="entry name" value="Terpene_Cyclase_Like_1_N-term"/>
    <property type="match status" value="1"/>
</dbReference>
<dbReference type="AlphaFoldDB" id="A0AAN8VTI0"/>
<dbReference type="InterPro" id="IPR036965">
    <property type="entry name" value="Terpene_synth_N_sf"/>
</dbReference>
<evidence type="ECO:0000256" key="1">
    <source>
        <dbReference type="ARBA" id="ARBA00001946"/>
    </source>
</evidence>
<dbReference type="SUPFAM" id="SSF48239">
    <property type="entry name" value="Terpenoid cyclases/Protein prenyltransferases"/>
    <property type="match status" value="2"/>
</dbReference>
<dbReference type="GO" id="GO:0000287">
    <property type="term" value="F:magnesium ion binding"/>
    <property type="evidence" value="ECO:0007669"/>
    <property type="project" value="TreeGrafter"/>
</dbReference>
<evidence type="ECO:0000259" key="4">
    <source>
        <dbReference type="Pfam" id="PF01397"/>
    </source>
</evidence>
<accession>A0AAN8VTI0</accession>
<organism evidence="5 6">
    <name type="scientific">Dillenia turbinata</name>
    <dbReference type="NCBI Taxonomy" id="194707"/>
    <lineage>
        <taxon>Eukaryota</taxon>
        <taxon>Viridiplantae</taxon>
        <taxon>Streptophyta</taxon>
        <taxon>Embryophyta</taxon>
        <taxon>Tracheophyta</taxon>
        <taxon>Spermatophyta</taxon>
        <taxon>Magnoliopsida</taxon>
        <taxon>eudicotyledons</taxon>
        <taxon>Gunneridae</taxon>
        <taxon>Pentapetalae</taxon>
        <taxon>Dilleniales</taxon>
        <taxon>Dilleniaceae</taxon>
        <taxon>Dillenia</taxon>
    </lineage>
</organism>
<evidence type="ECO:0000313" key="6">
    <source>
        <dbReference type="Proteomes" id="UP001370490"/>
    </source>
</evidence>
<keyword evidence="2" id="KW-0479">Metal-binding</keyword>
<reference evidence="5 6" key="1">
    <citation type="submission" date="2023-12" db="EMBL/GenBank/DDBJ databases">
        <title>A high-quality genome assembly for Dillenia turbinata (Dilleniales).</title>
        <authorList>
            <person name="Chanderbali A."/>
        </authorList>
    </citation>
    <scope>NUCLEOTIDE SEQUENCE [LARGE SCALE GENOMIC DNA]</scope>
    <source>
        <strain evidence="5">LSX21</strain>
        <tissue evidence="5">Leaf</tissue>
    </source>
</reference>
<dbReference type="InterPro" id="IPR050148">
    <property type="entry name" value="Terpene_synthase-like"/>
</dbReference>
<gene>
    <name evidence="5" type="ORF">RJ641_030339</name>
</gene>
<evidence type="ECO:0000256" key="2">
    <source>
        <dbReference type="ARBA" id="ARBA00022723"/>
    </source>
</evidence>
<dbReference type="Gene3D" id="1.50.10.130">
    <property type="entry name" value="Terpene synthase, N-terminal domain"/>
    <property type="match status" value="1"/>
</dbReference>
<dbReference type="Proteomes" id="UP001370490">
    <property type="component" value="Unassembled WGS sequence"/>
</dbReference>
<dbReference type="GO" id="GO:0010333">
    <property type="term" value="F:terpene synthase activity"/>
    <property type="evidence" value="ECO:0007669"/>
    <property type="project" value="InterPro"/>
</dbReference>
<dbReference type="Pfam" id="PF01397">
    <property type="entry name" value="Terpene_synth"/>
    <property type="match status" value="1"/>
</dbReference>
<dbReference type="SFLD" id="SFLDG01605">
    <property type="entry name" value="Terpene_Cyclase_Like_1_N-term"/>
    <property type="match status" value="1"/>
</dbReference>
<dbReference type="GO" id="GO:0009507">
    <property type="term" value="C:chloroplast"/>
    <property type="evidence" value="ECO:0007669"/>
    <property type="project" value="TreeGrafter"/>
</dbReference>
<evidence type="ECO:0000313" key="5">
    <source>
        <dbReference type="EMBL" id="KAK6940808.1"/>
    </source>
</evidence>
<name>A0AAN8VTI0_9MAGN</name>
<comment type="cofactor">
    <cofactor evidence="1">
        <name>Mg(2+)</name>
        <dbReference type="ChEBI" id="CHEBI:18420"/>
    </cofactor>
</comment>
<dbReference type="PANTHER" id="PTHR31739">
    <property type="entry name" value="ENT-COPALYL DIPHOSPHATE SYNTHASE, CHLOROPLASTIC"/>
    <property type="match status" value="1"/>
</dbReference>
<feature type="domain" description="Terpene synthase N-terminal" evidence="4">
    <location>
        <begin position="277"/>
        <end position="483"/>
    </location>
</feature>
<dbReference type="InterPro" id="IPR008930">
    <property type="entry name" value="Terpenoid_cyclase/PrenylTrfase"/>
</dbReference>
<keyword evidence="3" id="KW-0460">Magnesium</keyword>
<evidence type="ECO:0000256" key="3">
    <source>
        <dbReference type="ARBA" id="ARBA00022842"/>
    </source>
</evidence>
<dbReference type="SUPFAM" id="SSF48576">
    <property type="entry name" value="Terpenoid synthases"/>
    <property type="match status" value="1"/>
</dbReference>